<protein>
    <submittedName>
        <fullName evidence="2">Uncharacterized protein</fullName>
    </submittedName>
</protein>
<sequence>MNTINTTSYPRIQAIKPTENMQWQQKNQTTFKVFGGLLVVIGGGMAAYSDINHISDTVTILGAMMFFAGAFTMFRNTYSCQYLTNKERQRQAIENKSFNDGLLYGVGSYGSIRKH</sequence>
<keyword evidence="1" id="KW-0812">Transmembrane</keyword>
<keyword evidence="1" id="KW-0472">Membrane</keyword>
<proteinExistence type="predicted"/>
<dbReference type="EMBL" id="MIQH01000113">
    <property type="protein sequence ID" value="OIR25646.1"/>
    <property type="molecule type" value="Genomic_DNA"/>
</dbReference>
<dbReference type="AlphaFoldDB" id="A0A1J5U9Y3"/>
<evidence type="ECO:0000313" key="2">
    <source>
        <dbReference type="EMBL" id="OIR25646.1"/>
    </source>
</evidence>
<organism evidence="2 3">
    <name type="scientific">Bathymodiolus thermophilus thioautotrophic gill symbiont</name>
    <dbReference type="NCBI Taxonomy" id="2360"/>
    <lineage>
        <taxon>Bacteria</taxon>
        <taxon>Pseudomonadati</taxon>
        <taxon>Pseudomonadota</taxon>
        <taxon>Gammaproteobacteria</taxon>
        <taxon>sulfur-oxidizing symbionts</taxon>
    </lineage>
</organism>
<dbReference type="RefSeq" id="WP_071563315.1">
    <property type="nucleotide sequence ID" value="NZ_MIQH01000113.1"/>
</dbReference>
<gene>
    <name evidence="2" type="ORF">BGC33_13810</name>
</gene>
<accession>A0A1J5U9Y3</accession>
<feature type="transmembrane region" description="Helical" evidence="1">
    <location>
        <begin position="60"/>
        <end position="78"/>
    </location>
</feature>
<evidence type="ECO:0000256" key="1">
    <source>
        <dbReference type="SAM" id="Phobius"/>
    </source>
</evidence>
<evidence type="ECO:0000313" key="3">
    <source>
        <dbReference type="Proteomes" id="UP000182798"/>
    </source>
</evidence>
<reference evidence="3" key="1">
    <citation type="submission" date="2016-09" db="EMBL/GenBank/DDBJ databases">
        <title>Genome Sequence of Bathymodiolus thermophilus sulfur-oxidizing gill endosymbiont.</title>
        <authorList>
            <person name="Ponnudurai R."/>
            <person name="Kleiner M."/>
            <person name="Sayavedra L."/>
            <person name="Thuermer A."/>
            <person name="Felbeck H."/>
            <person name="Schlueter R."/>
            <person name="Schweder T."/>
            <person name="Markert S."/>
        </authorList>
    </citation>
    <scope>NUCLEOTIDE SEQUENCE [LARGE SCALE GENOMIC DNA]</scope>
    <source>
        <strain evidence="3">BAT/CrabSpa'14</strain>
    </source>
</reference>
<name>A0A1J5U9Y3_9GAMM</name>
<dbReference type="Proteomes" id="UP000182798">
    <property type="component" value="Unassembled WGS sequence"/>
</dbReference>
<comment type="caution">
    <text evidence="2">The sequence shown here is derived from an EMBL/GenBank/DDBJ whole genome shotgun (WGS) entry which is preliminary data.</text>
</comment>
<feature type="transmembrane region" description="Helical" evidence="1">
    <location>
        <begin position="31"/>
        <end position="48"/>
    </location>
</feature>
<keyword evidence="1" id="KW-1133">Transmembrane helix</keyword>